<organism evidence="1 2">
    <name type="scientific">Pseudonocardia xinjiangensis</name>
    <dbReference type="NCBI Taxonomy" id="75289"/>
    <lineage>
        <taxon>Bacteria</taxon>
        <taxon>Bacillati</taxon>
        <taxon>Actinomycetota</taxon>
        <taxon>Actinomycetes</taxon>
        <taxon>Pseudonocardiales</taxon>
        <taxon>Pseudonocardiaceae</taxon>
        <taxon>Pseudonocardia</taxon>
    </lineage>
</organism>
<proteinExistence type="predicted"/>
<protein>
    <submittedName>
        <fullName evidence="1">Uncharacterized protein</fullName>
    </submittedName>
</protein>
<evidence type="ECO:0000313" key="1">
    <source>
        <dbReference type="EMBL" id="NMH80111.1"/>
    </source>
</evidence>
<dbReference type="EMBL" id="JAAXKY010000089">
    <property type="protein sequence ID" value="NMH80111.1"/>
    <property type="molecule type" value="Genomic_DNA"/>
</dbReference>
<gene>
    <name evidence="1" type="ORF">HF577_23860</name>
</gene>
<keyword evidence="2" id="KW-1185">Reference proteome</keyword>
<dbReference type="Pfam" id="PF19698">
    <property type="entry name" value="DUF6197"/>
    <property type="match status" value="1"/>
</dbReference>
<evidence type="ECO:0000313" key="2">
    <source>
        <dbReference type="Proteomes" id="UP001296706"/>
    </source>
</evidence>
<dbReference type="Proteomes" id="UP001296706">
    <property type="component" value="Unassembled WGS sequence"/>
</dbReference>
<accession>A0ABX1RLM5</accession>
<dbReference type="InterPro" id="IPR045677">
    <property type="entry name" value="DUF6197"/>
</dbReference>
<comment type="caution">
    <text evidence="1">The sequence shown here is derived from an EMBL/GenBank/DDBJ whole genome shotgun (WGS) entry which is preliminary data.</text>
</comment>
<reference evidence="1 2" key="1">
    <citation type="submission" date="2020-04" db="EMBL/GenBank/DDBJ databases">
        <authorList>
            <person name="Klaysubun C."/>
            <person name="Duangmal K."/>
            <person name="Lipun K."/>
        </authorList>
    </citation>
    <scope>NUCLEOTIDE SEQUENCE [LARGE SCALE GENOMIC DNA]</scope>
    <source>
        <strain evidence="1 2">JCM 11839</strain>
    </source>
</reference>
<name>A0ABX1RLM5_9PSEU</name>
<sequence length="132" mass="14371">MVGSGWVQHGWFAYRDEHGEHRTVTAATLQRMGDRPITGACLVGAIVQAGGGPAAVRSQPVQRALDLTWHTLHGSEHEPVHWCPAPPVRAAHVRDLTRWNDQPARTSAEVLSLLRAVERAAGEEIARADAHP</sequence>